<dbReference type="Gene3D" id="3.40.50.720">
    <property type="entry name" value="NAD(P)-binding Rossmann-like Domain"/>
    <property type="match status" value="1"/>
</dbReference>
<dbReference type="EMBL" id="JAINZZ010000080">
    <property type="protein sequence ID" value="MBY8882641.1"/>
    <property type="molecule type" value="Genomic_DNA"/>
</dbReference>
<evidence type="ECO:0000256" key="1">
    <source>
        <dbReference type="ARBA" id="ARBA00006484"/>
    </source>
</evidence>
<dbReference type="CDD" id="cd05233">
    <property type="entry name" value="SDR_c"/>
    <property type="match status" value="1"/>
</dbReference>
<sequence length="273" mass="27162">MPGAAAGPAASGEGLLAGRTAVVYGGGGSIGAAVGLEFARQGARVFLAGRTEGPLEEAAAAITAAGGRAEATVLDALDEQAVEDHLARVVAETGRVDVSFNLTTRGDVQGVPLLAMTPDDLLRAVDHGLRSNFLTARAAARRMSEQGSGVILHLNSGSAQGAMPGMGSTGPADAAVETFMRYLAAETGAAGVRVCGMWTAGVAETLTKEKLATVAGAAAPDPEAVLAGIASMSAMHRTPRLADVTGTAVFLASDLASGLTGTVVNVTAGLVLR</sequence>
<evidence type="ECO:0000313" key="3">
    <source>
        <dbReference type="EMBL" id="MBY8882641.1"/>
    </source>
</evidence>
<keyword evidence="4" id="KW-1185">Reference proteome</keyword>
<dbReference type="PRINTS" id="PR00081">
    <property type="entry name" value="GDHRDH"/>
</dbReference>
<dbReference type="InterPro" id="IPR036291">
    <property type="entry name" value="NAD(P)-bd_dom_sf"/>
</dbReference>
<dbReference type="InterPro" id="IPR002347">
    <property type="entry name" value="SDR_fam"/>
</dbReference>
<dbReference type="Proteomes" id="UP000778578">
    <property type="component" value="Unassembled WGS sequence"/>
</dbReference>
<protein>
    <submittedName>
        <fullName evidence="3">SDR family oxidoreductase</fullName>
    </submittedName>
</protein>
<reference evidence="3 4" key="1">
    <citation type="submission" date="2021-08" db="EMBL/GenBank/DDBJ databases">
        <title>WGS of actinomycetes from Thailand.</title>
        <authorList>
            <person name="Thawai C."/>
        </authorList>
    </citation>
    <scope>NUCLEOTIDE SEQUENCE [LARGE SCALE GENOMIC DNA]</scope>
    <source>
        <strain evidence="3 4">PLK6-54</strain>
    </source>
</reference>
<dbReference type="PANTHER" id="PTHR43669">
    <property type="entry name" value="5-KETO-D-GLUCONATE 5-REDUCTASE"/>
    <property type="match status" value="1"/>
</dbReference>
<comment type="similarity">
    <text evidence="1">Belongs to the short-chain dehydrogenases/reductases (SDR) family.</text>
</comment>
<proteinExistence type="inferred from homology"/>
<organism evidence="3 4">
    <name type="scientific">Actinacidiphila acidipaludis</name>
    <dbReference type="NCBI Taxonomy" id="2873382"/>
    <lineage>
        <taxon>Bacteria</taxon>
        <taxon>Bacillati</taxon>
        <taxon>Actinomycetota</taxon>
        <taxon>Actinomycetes</taxon>
        <taxon>Kitasatosporales</taxon>
        <taxon>Streptomycetaceae</taxon>
        <taxon>Actinacidiphila</taxon>
    </lineage>
</organism>
<dbReference type="SUPFAM" id="SSF51735">
    <property type="entry name" value="NAD(P)-binding Rossmann-fold domains"/>
    <property type="match status" value="1"/>
</dbReference>
<dbReference type="PANTHER" id="PTHR43669:SF3">
    <property type="entry name" value="ALCOHOL DEHYDROGENASE, PUTATIVE (AFU_ORTHOLOGUE AFUA_3G03445)-RELATED"/>
    <property type="match status" value="1"/>
</dbReference>
<name>A0ABS7QHI6_9ACTN</name>
<keyword evidence="2" id="KW-0560">Oxidoreductase</keyword>
<evidence type="ECO:0000313" key="4">
    <source>
        <dbReference type="Proteomes" id="UP000778578"/>
    </source>
</evidence>
<evidence type="ECO:0000256" key="2">
    <source>
        <dbReference type="ARBA" id="ARBA00023002"/>
    </source>
</evidence>
<gene>
    <name evidence="3" type="ORF">K7862_34125</name>
</gene>
<accession>A0ABS7QHI6</accession>
<dbReference type="Pfam" id="PF13561">
    <property type="entry name" value="adh_short_C2"/>
    <property type="match status" value="1"/>
</dbReference>
<comment type="caution">
    <text evidence="3">The sequence shown here is derived from an EMBL/GenBank/DDBJ whole genome shotgun (WGS) entry which is preliminary data.</text>
</comment>